<dbReference type="FunFam" id="3.40.50.300:FF:000437">
    <property type="entry name" value="ATP-dependent DNA helicase DinG"/>
    <property type="match status" value="1"/>
</dbReference>
<keyword evidence="8" id="KW-0411">Iron-sulfur</keyword>
<dbReference type="EC" id="5.6.2.3" evidence="12"/>
<sequence>MTHASKVLGPGGLVAKRLPGFESRPQQVEMATAVADALARDRKLLVEAGTGVGKSFAYLVPAALAVAAKKDYRIVISTHTIGLQEQLVTKDIPFLQSVMPNDLRPALVKGRGNYLSLRRLRVAQQRMGSLLTDPAAAQQLIQIGKWSRQTTDGSRSDLSFQPLPSVWDMVESDGGNCLGRNCPSRKECFYFRARTAAFGANLLVVNHALFFSDLALRKSGGGLLPDYQAVIFDEAHTLEDVAADHLGLSVTQGSVDYLLNQILAPRSHKGVLAQHGDAESFNQVEATRQASERFFLSLHSWHASQARGTGRVRQTRIVPDVLSEELGKLANALQRIAGRLSNEEEKVELTSRTDRLLGLAQSVRQWLGQDLAGQVYWVDVRQGRVPRVSLASAPIEVGPALKEQLYDKVPAVVLTSATLSAGGTEGFEHFQKRLGLDEADTKQLGSPFNYREQAELHLFKTSVPDPSARPTDFESKALEMIPDYVQRTEGRAFVLFTSYTFLNKAAERLRPWFAQHGYTLLVQGDGQPAAKMLATFRSSPKAVLFGVDTFWQGVDVRGEALSNVIITKLPFAVPDRPLTEARLEAIEAAGGNPFMDYQIPQAAIKLKQGFGRLIRTAADRGMVVLFDPRVLTKPYGRLFLAALPDCKRFVDGVEESEAPPPAKKTRAKRAASE</sequence>
<evidence type="ECO:0000256" key="2">
    <source>
        <dbReference type="ARBA" id="ARBA00022723"/>
    </source>
</evidence>
<dbReference type="InterPro" id="IPR027417">
    <property type="entry name" value="P-loop_NTPase"/>
</dbReference>
<comment type="caution">
    <text evidence="16">The sequence shown here is derived from an EMBL/GenBank/DDBJ whole genome shotgun (WGS) entry which is preliminary data.</text>
</comment>
<keyword evidence="6" id="KW-0067">ATP-binding</keyword>
<reference evidence="17" key="1">
    <citation type="submission" date="2017-06" db="EMBL/GenBank/DDBJ databases">
        <title>Genome analysis of Fimbriiglobus ruber SP5, the first member of the order Planctomycetales with confirmed chitinolytic capability.</title>
        <authorList>
            <person name="Ravin N.V."/>
            <person name="Rakitin A.L."/>
            <person name="Ivanova A.A."/>
            <person name="Beletsky A.V."/>
            <person name="Kulichevskaya I.S."/>
            <person name="Mardanov A.V."/>
            <person name="Dedysh S.N."/>
        </authorList>
    </citation>
    <scope>NUCLEOTIDE SEQUENCE [LARGE SCALE GENOMIC DNA]</scope>
    <source>
        <strain evidence="17">SP5</strain>
    </source>
</reference>
<evidence type="ECO:0000256" key="1">
    <source>
        <dbReference type="ARBA" id="ARBA00001966"/>
    </source>
</evidence>
<keyword evidence="10" id="KW-0413">Isomerase</keyword>
<dbReference type="GO" id="GO:0003677">
    <property type="term" value="F:DNA binding"/>
    <property type="evidence" value="ECO:0007669"/>
    <property type="project" value="UniProtKB-KW"/>
</dbReference>
<dbReference type="GO" id="GO:0006139">
    <property type="term" value="P:nucleobase-containing compound metabolic process"/>
    <property type="evidence" value="ECO:0007669"/>
    <property type="project" value="InterPro"/>
</dbReference>
<keyword evidence="17" id="KW-1185">Reference proteome</keyword>
<evidence type="ECO:0000259" key="15">
    <source>
        <dbReference type="PROSITE" id="PS51193"/>
    </source>
</evidence>
<dbReference type="GO" id="GO:0043139">
    <property type="term" value="F:5'-3' DNA helicase activity"/>
    <property type="evidence" value="ECO:0007669"/>
    <property type="project" value="UniProtKB-EC"/>
</dbReference>
<dbReference type="InterPro" id="IPR011545">
    <property type="entry name" value="DEAD/DEAH_box_helicase_dom"/>
</dbReference>
<keyword evidence="2" id="KW-0479">Metal-binding</keyword>
<evidence type="ECO:0000256" key="12">
    <source>
        <dbReference type="ARBA" id="ARBA00044969"/>
    </source>
</evidence>
<feature type="region of interest" description="Disordered" evidence="14">
    <location>
        <begin position="653"/>
        <end position="673"/>
    </location>
</feature>
<evidence type="ECO:0000256" key="11">
    <source>
        <dbReference type="ARBA" id="ARBA00038058"/>
    </source>
</evidence>
<dbReference type="Pfam" id="PF13307">
    <property type="entry name" value="Helicase_C_2"/>
    <property type="match status" value="1"/>
</dbReference>
<accession>A0A225DZ56</accession>
<dbReference type="PROSITE" id="PS51193">
    <property type="entry name" value="HELICASE_ATP_BIND_2"/>
    <property type="match status" value="1"/>
</dbReference>
<dbReference type="GO" id="GO:0005524">
    <property type="term" value="F:ATP binding"/>
    <property type="evidence" value="ECO:0007669"/>
    <property type="project" value="UniProtKB-KW"/>
</dbReference>
<name>A0A225DZ56_9BACT</name>
<proteinExistence type="inferred from homology"/>
<protein>
    <recommendedName>
        <fullName evidence="12">DNA 5'-3' helicase</fullName>
        <ecNumber evidence="12">5.6.2.3</ecNumber>
    </recommendedName>
</protein>
<dbReference type="RefSeq" id="WP_202973946.1">
    <property type="nucleotide sequence ID" value="NZ_NIDE01000004.1"/>
</dbReference>
<evidence type="ECO:0000256" key="4">
    <source>
        <dbReference type="ARBA" id="ARBA00022801"/>
    </source>
</evidence>
<feature type="domain" description="Helicase ATP-binding" evidence="15">
    <location>
        <begin position="13"/>
        <end position="279"/>
    </location>
</feature>
<evidence type="ECO:0000256" key="6">
    <source>
        <dbReference type="ARBA" id="ARBA00022840"/>
    </source>
</evidence>
<evidence type="ECO:0000256" key="8">
    <source>
        <dbReference type="ARBA" id="ARBA00023014"/>
    </source>
</evidence>
<evidence type="ECO:0000256" key="10">
    <source>
        <dbReference type="ARBA" id="ARBA00023235"/>
    </source>
</evidence>
<dbReference type="GO" id="GO:0016818">
    <property type="term" value="F:hydrolase activity, acting on acid anhydrides, in phosphorus-containing anhydrides"/>
    <property type="evidence" value="ECO:0007669"/>
    <property type="project" value="InterPro"/>
</dbReference>
<evidence type="ECO:0000313" key="16">
    <source>
        <dbReference type="EMBL" id="OWK43808.1"/>
    </source>
</evidence>
<keyword evidence="9" id="KW-0238">DNA-binding</keyword>
<feature type="compositionally biased region" description="Basic residues" evidence="14">
    <location>
        <begin position="663"/>
        <end position="673"/>
    </location>
</feature>
<dbReference type="SMART" id="SM00491">
    <property type="entry name" value="HELICc2"/>
    <property type="match status" value="1"/>
</dbReference>
<evidence type="ECO:0000256" key="7">
    <source>
        <dbReference type="ARBA" id="ARBA00023004"/>
    </source>
</evidence>
<dbReference type="AlphaFoldDB" id="A0A225DZ56"/>
<dbReference type="Pfam" id="PF06733">
    <property type="entry name" value="DEAD_2"/>
    <property type="match status" value="1"/>
</dbReference>
<dbReference type="Pfam" id="PF00270">
    <property type="entry name" value="DEAD"/>
    <property type="match status" value="1"/>
</dbReference>
<dbReference type="GO" id="GO:0046872">
    <property type="term" value="F:metal ion binding"/>
    <property type="evidence" value="ECO:0007669"/>
    <property type="project" value="UniProtKB-KW"/>
</dbReference>
<evidence type="ECO:0000256" key="5">
    <source>
        <dbReference type="ARBA" id="ARBA00022806"/>
    </source>
</evidence>
<dbReference type="InterPro" id="IPR014013">
    <property type="entry name" value="Helic_SF1/SF2_ATP-bd_DinG/Rad3"/>
</dbReference>
<evidence type="ECO:0000256" key="13">
    <source>
        <dbReference type="ARBA" id="ARBA00048954"/>
    </source>
</evidence>
<evidence type="ECO:0000256" key="9">
    <source>
        <dbReference type="ARBA" id="ARBA00023125"/>
    </source>
</evidence>
<keyword evidence="7" id="KW-0408">Iron</keyword>
<comment type="cofactor">
    <cofactor evidence="1">
        <name>[4Fe-4S] cluster</name>
        <dbReference type="ChEBI" id="CHEBI:49883"/>
    </cofactor>
</comment>
<evidence type="ECO:0000313" key="17">
    <source>
        <dbReference type="Proteomes" id="UP000214646"/>
    </source>
</evidence>
<dbReference type="InterPro" id="IPR010614">
    <property type="entry name" value="RAD3-like_helicase_DEAD"/>
</dbReference>
<dbReference type="PANTHER" id="PTHR11472:SF34">
    <property type="entry name" value="REGULATOR OF TELOMERE ELONGATION HELICASE 1"/>
    <property type="match status" value="1"/>
</dbReference>
<dbReference type="SUPFAM" id="SSF52540">
    <property type="entry name" value="P-loop containing nucleoside triphosphate hydrolases"/>
    <property type="match status" value="1"/>
</dbReference>
<organism evidence="16 17">
    <name type="scientific">Fimbriiglobus ruber</name>
    <dbReference type="NCBI Taxonomy" id="1908690"/>
    <lineage>
        <taxon>Bacteria</taxon>
        <taxon>Pseudomonadati</taxon>
        <taxon>Planctomycetota</taxon>
        <taxon>Planctomycetia</taxon>
        <taxon>Gemmatales</taxon>
        <taxon>Gemmataceae</taxon>
        <taxon>Fimbriiglobus</taxon>
    </lineage>
</organism>
<evidence type="ECO:0000256" key="3">
    <source>
        <dbReference type="ARBA" id="ARBA00022741"/>
    </source>
</evidence>
<dbReference type="GO" id="GO:0051536">
    <property type="term" value="F:iron-sulfur cluster binding"/>
    <property type="evidence" value="ECO:0007669"/>
    <property type="project" value="UniProtKB-KW"/>
</dbReference>
<evidence type="ECO:0000256" key="14">
    <source>
        <dbReference type="SAM" id="MobiDB-lite"/>
    </source>
</evidence>
<comment type="catalytic activity">
    <reaction evidence="13">
        <text>ATP + H2O = ADP + phosphate + H(+)</text>
        <dbReference type="Rhea" id="RHEA:13065"/>
        <dbReference type="ChEBI" id="CHEBI:15377"/>
        <dbReference type="ChEBI" id="CHEBI:15378"/>
        <dbReference type="ChEBI" id="CHEBI:30616"/>
        <dbReference type="ChEBI" id="CHEBI:43474"/>
        <dbReference type="ChEBI" id="CHEBI:456216"/>
        <dbReference type="EC" id="5.6.2.3"/>
    </reaction>
</comment>
<dbReference type="InterPro" id="IPR006555">
    <property type="entry name" value="ATP-dep_Helicase_C"/>
</dbReference>
<gene>
    <name evidence="16" type="ORF">FRUB_03407</name>
</gene>
<comment type="similarity">
    <text evidence="11">Belongs to the helicase family. DinG subfamily.</text>
</comment>
<dbReference type="SMART" id="SM00487">
    <property type="entry name" value="DEXDc"/>
    <property type="match status" value="1"/>
</dbReference>
<keyword evidence="5 16" id="KW-0347">Helicase</keyword>
<dbReference type="Proteomes" id="UP000214646">
    <property type="component" value="Unassembled WGS sequence"/>
</dbReference>
<dbReference type="EMBL" id="NIDE01000004">
    <property type="protein sequence ID" value="OWK43808.1"/>
    <property type="molecule type" value="Genomic_DNA"/>
</dbReference>
<dbReference type="InterPro" id="IPR045028">
    <property type="entry name" value="DinG/Rad3-like"/>
</dbReference>
<keyword evidence="4" id="KW-0378">Hydrolase</keyword>
<dbReference type="Gene3D" id="3.40.50.300">
    <property type="entry name" value="P-loop containing nucleotide triphosphate hydrolases"/>
    <property type="match status" value="2"/>
</dbReference>
<dbReference type="InterPro" id="IPR014001">
    <property type="entry name" value="Helicase_ATP-bd"/>
</dbReference>
<keyword evidence="3" id="KW-0547">Nucleotide-binding</keyword>
<dbReference type="PANTHER" id="PTHR11472">
    <property type="entry name" value="DNA REPAIR DEAD HELICASE RAD3/XP-D SUBFAMILY MEMBER"/>
    <property type="match status" value="1"/>
</dbReference>